<keyword evidence="3" id="KW-1185">Reference proteome</keyword>
<organism evidence="2 3">
    <name type="scientific">Elysia crispata</name>
    <name type="common">lettuce slug</name>
    <dbReference type="NCBI Taxonomy" id="231223"/>
    <lineage>
        <taxon>Eukaryota</taxon>
        <taxon>Metazoa</taxon>
        <taxon>Spiralia</taxon>
        <taxon>Lophotrochozoa</taxon>
        <taxon>Mollusca</taxon>
        <taxon>Gastropoda</taxon>
        <taxon>Heterobranchia</taxon>
        <taxon>Euthyneura</taxon>
        <taxon>Panpulmonata</taxon>
        <taxon>Sacoglossa</taxon>
        <taxon>Placobranchoidea</taxon>
        <taxon>Plakobranchidae</taxon>
        <taxon>Elysia</taxon>
    </lineage>
</organism>
<protein>
    <submittedName>
        <fullName evidence="2">Uncharacterized protein</fullName>
    </submittedName>
</protein>
<dbReference type="Proteomes" id="UP001283361">
    <property type="component" value="Unassembled WGS sequence"/>
</dbReference>
<dbReference type="EMBL" id="JAWDGP010006345">
    <property type="protein sequence ID" value="KAK3742689.1"/>
    <property type="molecule type" value="Genomic_DNA"/>
</dbReference>
<sequence length="104" mass="11637">MSHLPAVCLDLAMKIVRTRLPSSTSSMVVADVYQPNRGYIPLFLYHSSNNDDFAVRRQMQSPAPSEKPQEAQETLEPLDGNDAASNTPSVLNGRLSFWTRRPTF</sequence>
<evidence type="ECO:0000313" key="3">
    <source>
        <dbReference type="Proteomes" id="UP001283361"/>
    </source>
</evidence>
<dbReference type="AlphaFoldDB" id="A0AAE1CX98"/>
<evidence type="ECO:0000256" key="1">
    <source>
        <dbReference type="SAM" id="MobiDB-lite"/>
    </source>
</evidence>
<feature type="region of interest" description="Disordered" evidence="1">
    <location>
        <begin position="58"/>
        <end position="90"/>
    </location>
</feature>
<accession>A0AAE1CX98</accession>
<evidence type="ECO:0000313" key="2">
    <source>
        <dbReference type="EMBL" id="KAK3742689.1"/>
    </source>
</evidence>
<proteinExistence type="predicted"/>
<gene>
    <name evidence="2" type="ORF">RRG08_025635</name>
</gene>
<comment type="caution">
    <text evidence="2">The sequence shown here is derived from an EMBL/GenBank/DDBJ whole genome shotgun (WGS) entry which is preliminary data.</text>
</comment>
<name>A0AAE1CX98_9GAST</name>
<reference evidence="2" key="1">
    <citation type="journal article" date="2023" name="G3 (Bethesda)">
        <title>A reference genome for the long-term kleptoplast-retaining sea slug Elysia crispata morphotype clarki.</title>
        <authorList>
            <person name="Eastman K.E."/>
            <person name="Pendleton A.L."/>
            <person name="Shaikh M.A."/>
            <person name="Suttiyut T."/>
            <person name="Ogas R."/>
            <person name="Tomko P."/>
            <person name="Gavelis G."/>
            <person name="Widhalm J.R."/>
            <person name="Wisecaver J.H."/>
        </authorList>
    </citation>
    <scope>NUCLEOTIDE SEQUENCE</scope>
    <source>
        <strain evidence="2">ECLA1</strain>
    </source>
</reference>